<feature type="chain" id="PRO_5039326103" description="Secreted protein" evidence="1">
    <location>
        <begin position="25"/>
        <end position="230"/>
    </location>
</feature>
<evidence type="ECO:0000313" key="2">
    <source>
        <dbReference type="EMBL" id="QKZ18066.1"/>
    </source>
</evidence>
<name>A0A7H8T3J5_STRCX</name>
<dbReference type="Proteomes" id="UP000509418">
    <property type="component" value="Chromosome"/>
</dbReference>
<protein>
    <recommendedName>
        <fullName evidence="4">Secreted protein</fullName>
    </recommendedName>
</protein>
<dbReference type="RefSeq" id="WP_176575138.1">
    <property type="nucleotide sequence ID" value="NZ_CBDRGH010000034.1"/>
</dbReference>
<gene>
    <name evidence="2" type="ORF">HUT05_12310</name>
</gene>
<sequence length="230" mass="24403">MRDRQPTGRVLAVLAATASLAVMAGAGSSAHADTGSSDGAQAVQVNAKGAAEIPCAKYLQKKHTYRTNPAGPSWQTYKTDKLGRPAEAEIRVGAVDRDPRLGLCEAVVGEWGGPGQVGARMIPAGVKGAGHRANVVPVAKSADRILKAVERKTLRCNAGYKIVTLGVTAHYKKNDDGVVPSRFSVSLEVKNRAIEFGANSFLAFDNKEYTKAGERRLLDSLADQVEAMRC</sequence>
<evidence type="ECO:0008006" key="4">
    <source>
        <dbReference type="Google" id="ProtNLM"/>
    </source>
</evidence>
<organism evidence="2 3">
    <name type="scientific">Streptomyces chartreusis</name>
    <dbReference type="NCBI Taxonomy" id="1969"/>
    <lineage>
        <taxon>Bacteria</taxon>
        <taxon>Bacillati</taxon>
        <taxon>Actinomycetota</taxon>
        <taxon>Actinomycetes</taxon>
        <taxon>Kitasatosporales</taxon>
        <taxon>Streptomycetaceae</taxon>
        <taxon>Streptomyces</taxon>
    </lineage>
</organism>
<evidence type="ECO:0000256" key="1">
    <source>
        <dbReference type="SAM" id="SignalP"/>
    </source>
</evidence>
<dbReference type="AlphaFoldDB" id="A0A7H8T3J5"/>
<reference evidence="2 3" key="1">
    <citation type="submission" date="2020-06" db="EMBL/GenBank/DDBJ databases">
        <title>Genome mining for natural products.</title>
        <authorList>
            <person name="Zhang B."/>
            <person name="Shi J."/>
            <person name="Ge H."/>
        </authorList>
    </citation>
    <scope>NUCLEOTIDE SEQUENCE [LARGE SCALE GENOMIC DNA]</scope>
    <source>
        <strain evidence="2 3">NA02069</strain>
    </source>
</reference>
<feature type="signal peptide" evidence="1">
    <location>
        <begin position="1"/>
        <end position="24"/>
    </location>
</feature>
<dbReference type="EMBL" id="CP056041">
    <property type="protein sequence ID" value="QKZ18066.1"/>
    <property type="molecule type" value="Genomic_DNA"/>
</dbReference>
<evidence type="ECO:0000313" key="3">
    <source>
        <dbReference type="Proteomes" id="UP000509418"/>
    </source>
</evidence>
<keyword evidence="3" id="KW-1185">Reference proteome</keyword>
<keyword evidence="1" id="KW-0732">Signal</keyword>
<accession>A0A7H8T3J5</accession>
<proteinExistence type="predicted"/>